<protein>
    <submittedName>
        <fullName evidence="1">Uncharacterized protein</fullName>
    </submittedName>
</protein>
<comment type="caution">
    <text evidence="1">The sequence shown here is derived from an EMBL/GenBank/DDBJ whole genome shotgun (WGS) entry which is preliminary data.</text>
</comment>
<dbReference type="EMBL" id="SNRW01007676">
    <property type="protein sequence ID" value="KAA6380861.1"/>
    <property type="molecule type" value="Genomic_DNA"/>
</dbReference>
<name>A0A5J4VEA0_9EUKA</name>
<accession>A0A5J4VEA0</accession>
<organism evidence="1 2">
    <name type="scientific">Streblomastix strix</name>
    <dbReference type="NCBI Taxonomy" id="222440"/>
    <lineage>
        <taxon>Eukaryota</taxon>
        <taxon>Metamonada</taxon>
        <taxon>Preaxostyla</taxon>
        <taxon>Oxymonadida</taxon>
        <taxon>Streblomastigidae</taxon>
        <taxon>Streblomastix</taxon>
    </lineage>
</organism>
<evidence type="ECO:0000313" key="1">
    <source>
        <dbReference type="EMBL" id="KAA6380861.1"/>
    </source>
</evidence>
<sequence length="47" mass="5135">ISDLLSHVSGHWGTFPFVDLKVMHSSVVMPFSVAQSQAVSKLQPLPE</sequence>
<feature type="non-terminal residue" evidence="1">
    <location>
        <position position="1"/>
    </location>
</feature>
<reference evidence="1 2" key="1">
    <citation type="submission" date="2019-03" db="EMBL/GenBank/DDBJ databases">
        <title>Single cell metagenomics reveals metabolic interactions within the superorganism composed of flagellate Streblomastix strix and complex community of Bacteroidetes bacteria on its surface.</title>
        <authorList>
            <person name="Treitli S.C."/>
            <person name="Kolisko M."/>
            <person name="Husnik F."/>
            <person name="Keeling P."/>
            <person name="Hampl V."/>
        </authorList>
    </citation>
    <scope>NUCLEOTIDE SEQUENCE [LARGE SCALE GENOMIC DNA]</scope>
    <source>
        <strain evidence="1">ST1C</strain>
    </source>
</reference>
<evidence type="ECO:0000313" key="2">
    <source>
        <dbReference type="Proteomes" id="UP000324800"/>
    </source>
</evidence>
<dbReference type="AlphaFoldDB" id="A0A5J4VEA0"/>
<dbReference type="Proteomes" id="UP000324800">
    <property type="component" value="Unassembled WGS sequence"/>
</dbReference>
<proteinExistence type="predicted"/>
<gene>
    <name evidence="1" type="ORF">EZS28_023610</name>
</gene>